<dbReference type="EMBL" id="CP094358">
    <property type="protein sequence ID" value="UOB19364.1"/>
    <property type="molecule type" value="Genomic_DNA"/>
</dbReference>
<sequence>MNTFYLQGKYYLKNNLFFMNILVPEINLNHGNISEKFEFQIYKIYKINSVLPIILVQLRHFHPTNRDVFTSKPYKNIFSTQVFNEYFNQDTTENIAVIVVHEEDIKFNESILNLIAAKINSLPIDYLSETLLFSTINPLVEETLNSGVEAAPLIVKGGILSPG</sequence>
<proteinExistence type="predicted"/>
<organism evidence="1 2">
    <name type="scientific">Abyssalbus ytuae</name>
    <dbReference type="NCBI Taxonomy" id="2926907"/>
    <lineage>
        <taxon>Bacteria</taxon>
        <taxon>Pseudomonadati</taxon>
        <taxon>Bacteroidota</taxon>
        <taxon>Flavobacteriia</taxon>
        <taxon>Flavobacteriales</taxon>
        <taxon>Flavobacteriaceae</taxon>
        <taxon>Abyssalbus</taxon>
    </lineage>
</organism>
<dbReference type="KEGG" id="fbm:MQE35_08705"/>
<evidence type="ECO:0000313" key="1">
    <source>
        <dbReference type="EMBL" id="UOB19364.1"/>
    </source>
</evidence>
<name>A0A9E6ZNT6_9FLAO</name>
<dbReference type="Proteomes" id="UP000831290">
    <property type="component" value="Chromosome"/>
</dbReference>
<gene>
    <name evidence="1" type="ORF">MQE35_08705</name>
</gene>
<reference evidence="1" key="1">
    <citation type="submission" date="2022-03" db="EMBL/GenBank/DDBJ databases">
        <title>Description of Abyssus ytuae gen. nov., sp. nov., a novel member of the family Flavobacteriaceae isolated from the sediment of Mariana Trench.</title>
        <authorList>
            <person name="Zhang J."/>
            <person name="Xu X."/>
        </authorList>
    </citation>
    <scope>NUCLEOTIDE SEQUENCE</scope>
    <source>
        <strain evidence="1">MT3330</strain>
    </source>
</reference>
<accession>A0A9E6ZNT6</accession>
<dbReference type="RefSeq" id="WP_255845980.1">
    <property type="nucleotide sequence ID" value="NZ_CP094358.1"/>
</dbReference>
<evidence type="ECO:0000313" key="2">
    <source>
        <dbReference type="Proteomes" id="UP000831290"/>
    </source>
</evidence>
<protein>
    <submittedName>
        <fullName evidence="1">Uncharacterized protein</fullName>
    </submittedName>
</protein>
<dbReference type="AlphaFoldDB" id="A0A9E6ZNT6"/>
<keyword evidence="2" id="KW-1185">Reference proteome</keyword>